<organism evidence="1 2">
    <name type="scientific">Datura stramonium</name>
    <name type="common">Jimsonweed</name>
    <name type="synonym">Common thornapple</name>
    <dbReference type="NCBI Taxonomy" id="4076"/>
    <lineage>
        <taxon>Eukaryota</taxon>
        <taxon>Viridiplantae</taxon>
        <taxon>Streptophyta</taxon>
        <taxon>Embryophyta</taxon>
        <taxon>Tracheophyta</taxon>
        <taxon>Spermatophyta</taxon>
        <taxon>Magnoliopsida</taxon>
        <taxon>eudicotyledons</taxon>
        <taxon>Gunneridae</taxon>
        <taxon>Pentapetalae</taxon>
        <taxon>asterids</taxon>
        <taxon>lamiids</taxon>
        <taxon>Solanales</taxon>
        <taxon>Solanaceae</taxon>
        <taxon>Solanoideae</taxon>
        <taxon>Datureae</taxon>
        <taxon>Datura</taxon>
    </lineage>
</organism>
<proteinExistence type="predicted"/>
<evidence type="ECO:0000313" key="1">
    <source>
        <dbReference type="EMBL" id="MCD9645614.1"/>
    </source>
</evidence>
<keyword evidence="2" id="KW-1185">Reference proteome</keyword>
<reference evidence="1 2" key="1">
    <citation type="journal article" date="2021" name="BMC Genomics">
        <title>Datura genome reveals duplications of psychoactive alkaloid biosynthetic genes and high mutation rate following tissue culture.</title>
        <authorList>
            <person name="Rajewski A."/>
            <person name="Carter-House D."/>
            <person name="Stajich J."/>
            <person name="Litt A."/>
        </authorList>
    </citation>
    <scope>NUCLEOTIDE SEQUENCE [LARGE SCALE GENOMIC DNA]</scope>
    <source>
        <strain evidence="1">AR-01</strain>
    </source>
</reference>
<gene>
    <name evidence="1" type="ORF">HAX54_034656</name>
</gene>
<dbReference type="Proteomes" id="UP000823775">
    <property type="component" value="Unassembled WGS sequence"/>
</dbReference>
<sequence length="181" mass="19993">MVLLRALWGVVMMVTPRPWNAKSLAICTNAVIWLIMLYGRNTTCGAIAVQSSREQKKGFHGADLLQSSARCPSPVDYQPTAFAFDFVAALSSSRRSYLEVLTVDGAFRRFTALSMSKDGGGSDAKILFRATLLKLNTVSLILWLKSGSLDNWIVGVQIAKLRVDQTHSSETCVNEFFLNQQ</sequence>
<protein>
    <recommendedName>
        <fullName evidence="3">Secreted protein</fullName>
    </recommendedName>
</protein>
<evidence type="ECO:0000313" key="2">
    <source>
        <dbReference type="Proteomes" id="UP000823775"/>
    </source>
</evidence>
<evidence type="ECO:0008006" key="3">
    <source>
        <dbReference type="Google" id="ProtNLM"/>
    </source>
</evidence>
<comment type="caution">
    <text evidence="1">The sequence shown here is derived from an EMBL/GenBank/DDBJ whole genome shotgun (WGS) entry which is preliminary data.</text>
</comment>
<name>A0ABS8VFH8_DATST</name>
<dbReference type="EMBL" id="JACEIK010004480">
    <property type="protein sequence ID" value="MCD9645614.1"/>
    <property type="molecule type" value="Genomic_DNA"/>
</dbReference>
<accession>A0ABS8VFH8</accession>